<evidence type="ECO:0000256" key="6">
    <source>
        <dbReference type="SAM" id="Coils"/>
    </source>
</evidence>
<evidence type="ECO:0000256" key="7">
    <source>
        <dbReference type="SAM" id="Phobius"/>
    </source>
</evidence>
<dbReference type="PANTHER" id="PTHR32309:SF13">
    <property type="entry name" value="FERRIC ENTEROBACTIN TRANSPORT PROTEIN FEPE"/>
    <property type="match status" value="1"/>
</dbReference>
<keyword evidence="2" id="KW-1003">Cell membrane</keyword>
<keyword evidence="10" id="KW-1185">Reference proteome</keyword>
<gene>
    <name evidence="9" type="ORF">HV823_16395</name>
</gene>
<dbReference type="EMBL" id="JABXYK010000009">
    <property type="protein sequence ID" value="NVP56837.1"/>
    <property type="molecule type" value="Genomic_DNA"/>
</dbReference>
<evidence type="ECO:0000256" key="5">
    <source>
        <dbReference type="ARBA" id="ARBA00023136"/>
    </source>
</evidence>
<protein>
    <submittedName>
        <fullName evidence="9">Lipopolysaccharide biosynthesis protein</fullName>
    </submittedName>
</protein>
<evidence type="ECO:0000313" key="10">
    <source>
        <dbReference type="Proteomes" id="UP000659172"/>
    </source>
</evidence>
<name>A0ABX2QIW6_9HYPH</name>
<dbReference type="InterPro" id="IPR050445">
    <property type="entry name" value="Bact_polysacc_biosynth/exp"/>
</dbReference>
<keyword evidence="6" id="KW-0175">Coiled coil</keyword>
<evidence type="ECO:0000256" key="1">
    <source>
        <dbReference type="ARBA" id="ARBA00004651"/>
    </source>
</evidence>
<evidence type="ECO:0000256" key="4">
    <source>
        <dbReference type="ARBA" id="ARBA00022989"/>
    </source>
</evidence>
<feature type="domain" description="Polysaccharide chain length determinant N-terminal" evidence="8">
    <location>
        <begin position="3"/>
        <end position="73"/>
    </location>
</feature>
<keyword evidence="3 7" id="KW-0812">Transmembrane</keyword>
<dbReference type="Proteomes" id="UP000659172">
    <property type="component" value="Unassembled WGS sequence"/>
</dbReference>
<feature type="transmembrane region" description="Helical" evidence="7">
    <location>
        <begin position="20"/>
        <end position="38"/>
    </location>
</feature>
<feature type="coiled-coil region" evidence="6">
    <location>
        <begin position="173"/>
        <end position="236"/>
    </location>
</feature>
<organism evidence="9 10">
    <name type="scientific">Mycoplana rhizolycopersici</name>
    <dbReference type="NCBI Taxonomy" id="2746702"/>
    <lineage>
        <taxon>Bacteria</taxon>
        <taxon>Pseudomonadati</taxon>
        <taxon>Pseudomonadota</taxon>
        <taxon>Alphaproteobacteria</taxon>
        <taxon>Hyphomicrobiales</taxon>
        <taxon>Rhizobiaceae</taxon>
        <taxon>Mycoplana</taxon>
    </lineage>
</organism>
<feature type="transmembrane region" description="Helical" evidence="7">
    <location>
        <begin position="423"/>
        <end position="442"/>
    </location>
</feature>
<keyword evidence="5 7" id="KW-0472">Membrane</keyword>
<evidence type="ECO:0000256" key="2">
    <source>
        <dbReference type="ARBA" id="ARBA00022475"/>
    </source>
</evidence>
<evidence type="ECO:0000256" key="3">
    <source>
        <dbReference type="ARBA" id="ARBA00022692"/>
    </source>
</evidence>
<dbReference type="PANTHER" id="PTHR32309">
    <property type="entry name" value="TYROSINE-PROTEIN KINASE"/>
    <property type="match status" value="1"/>
</dbReference>
<keyword evidence="4 7" id="KW-1133">Transmembrane helix</keyword>
<accession>A0ABX2QIW6</accession>
<dbReference type="InterPro" id="IPR003856">
    <property type="entry name" value="LPS_length_determ_N"/>
</dbReference>
<comment type="caution">
    <text evidence="9">The sequence shown here is derived from an EMBL/GenBank/DDBJ whole genome shotgun (WGS) entry which is preliminary data.</text>
</comment>
<comment type="subcellular location">
    <subcellularLocation>
        <location evidence="1">Cell membrane</location>
        <topology evidence="1">Multi-pass membrane protein</topology>
    </subcellularLocation>
</comment>
<evidence type="ECO:0000313" key="9">
    <source>
        <dbReference type="EMBL" id="NVP56837.1"/>
    </source>
</evidence>
<sequence length="519" mass="57308">MSSMDLRYYLSLLIRRLPLALAVAVAVCTLIVGFAYMLPTKYRASAKILVEAPQIPSELARSSLAVGPVEQLQILQQQITTRDDLLALAERLDLYAGAEVEPQPEDIVEDLRSRISFDQVLLDAQGRDVSTIIFDVSFTSGDPVLAARVANELATMILARNQRQRTDRAGSTVQFFNQEVARLGTQLSKLEADILKFKTENKDTLPESVDFRRNQQSSLQERVVSLEREEADLRSRRSSLIATYTNTGRISDAAPLTPEQQMLADLNRALAEQLAIFSETSPNVAALRTRIATLQAKVLARQPKDAGVKDDKPDGTDITFGLDLQLSDIDERLQAIDRERESATRRIDELTRSITATPASETVLNALERNRANVQTQYNAAIARRAEASTGEQIEMRKDGGRVSVLEAATPPLDPVNQKRSRIMMLGPVAGLGLGLGVAFLLELINRTVRRPVDLSKLLQTQPLATIPVIKPAYAAGWRKRNLAALFVSASLVPAFLLALHHFYQPMEHAMQRLIGGAI</sequence>
<proteinExistence type="predicted"/>
<feature type="coiled-coil region" evidence="6">
    <location>
        <begin position="326"/>
        <end position="384"/>
    </location>
</feature>
<dbReference type="RefSeq" id="WP_176950799.1">
    <property type="nucleotide sequence ID" value="NZ_JABXYK010000009.1"/>
</dbReference>
<dbReference type="Pfam" id="PF02706">
    <property type="entry name" value="Wzz"/>
    <property type="match status" value="1"/>
</dbReference>
<reference evidence="9 10" key="1">
    <citation type="submission" date="2020-06" db="EMBL/GenBank/DDBJ databases">
        <title>Rhizobium sp.nov. isolated from the tomato plant.</title>
        <authorList>
            <person name="Thin K.K."/>
            <person name="Zhang X."/>
            <person name="He S."/>
        </authorList>
    </citation>
    <scope>NUCLEOTIDE SEQUENCE [LARGE SCALE GENOMIC DNA]</scope>
    <source>
        <strain evidence="9 10">DBTS2</strain>
    </source>
</reference>
<evidence type="ECO:0000259" key="8">
    <source>
        <dbReference type="Pfam" id="PF02706"/>
    </source>
</evidence>
<feature type="transmembrane region" description="Helical" evidence="7">
    <location>
        <begin position="483"/>
        <end position="504"/>
    </location>
</feature>